<proteinExistence type="predicted"/>
<reference evidence="2" key="1">
    <citation type="journal article" date="2019" name="Int. J. Syst. Evol. Microbiol.">
        <title>The Global Catalogue of Microorganisms (GCM) 10K type strain sequencing project: providing services to taxonomists for standard genome sequencing and annotation.</title>
        <authorList>
            <consortium name="The Broad Institute Genomics Platform"/>
            <consortium name="The Broad Institute Genome Sequencing Center for Infectious Disease"/>
            <person name="Wu L."/>
            <person name="Ma J."/>
        </authorList>
    </citation>
    <scope>NUCLEOTIDE SEQUENCE [LARGE SCALE GENOMIC DNA]</scope>
    <source>
        <strain evidence="2">CGMCC 4.7641</strain>
    </source>
</reference>
<dbReference type="EMBL" id="JBHUKS010000011">
    <property type="protein sequence ID" value="MFD2469005.1"/>
    <property type="molecule type" value="Genomic_DNA"/>
</dbReference>
<sequence length="127" mass="13575">MSQEHVDTMNELLASSAEVAAAARELSREYVLAYELDGGPDDGATVYWQLRLGPDGSAFALVPAPRADVRLRGDWRVALTAYARSKNGEEADDQLTADGDLESFFAAVGPQFAAARKAATVPTTFPV</sequence>
<dbReference type="Proteomes" id="UP001597483">
    <property type="component" value="Unassembled WGS sequence"/>
</dbReference>
<accession>A0ABW5H6W1</accession>
<protein>
    <recommendedName>
        <fullName evidence="3">SCP2 domain-containing protein</fullName>
    </recommendedName>
</protein>
<name>A0ABW5H6W1_9PSEU</name>
<dbReference type="RefSeq" id="WP_378305052.1">
    <property type="nucleotide sequence ID" value="NZ_JBHUKS010000011.1"/>
</dbReference>
<gene>
    <name evidence="1" type="ORF">ACFSVL_16570</name>
</gene>
<comment type="caution">
    <text evidence="1">The sequence shown here is derived from an EMBL/GenBank/DDBJ whole genome shotgun (WGS) entry which is preliminary data.</text>
</comment>
<evidence type="ECO:0008006" key="3">
    <source>
        <dbReference type="Google" id="ProtNLM"/>
    </source>
</evidence>
<organism evidence="1 2">
    <name type="scientific">Amycolatopsis silviterrae</name>
    <dbReference type="NCBI Taxonomy" id="1656914"/>
    <lineage>
        <taxon>Bacteria</taxon>
        <taxon>Bacillati</taxon>
        <taxon>Actinomycetota</taxon>
        <taxon>Actinomycetes</taxon>
        <taxon>Pseudonocardiales</taxon>
        <taxon>Pseudonocardiaceae</taxon>
        <taxon>Amycolatopsis</taxon>
    </lineage>
</organism>
<keyword evidence="2" id="KW-1185">Reference proteome</keyword>
<evidence type="ECO:0000313" key="1">
    <source>
        <dbReference type="EMBL" id="MFD2469005.1"/>
    </source>
</evidence>
<evidence type="ECO:0000313" key="2">
    <source>
        <dbReference type="Proteomes" id="UP001597483"/>
    </source>
</evidence>